<sequence>MATSTSLKDERVTWFGEEFTVGTLPIQLPAPGEYNIASELAGPLADKDIYSNDWFDVMTDVSKAEKYGTSHVLYAKWQEKYGGAQGLGANIVVPKLIYTREMGDTGKRMAPIRTQQVIIAHPDDAARIARLHIRKQPNFNIALFGSVISTVDNEHWKNQRETLVTAFLPKVSLEQVFPVTAARAKYCTKRLADVSEKFTKPVDMNDFFLYETEAQLQLSMFGEENDFMERTNEKFRRAMSGRQSLSYVKDFLQELSGHFGDERNTPPACPGALQGGACPVVHGPLSNRIADLKSDRSTLLGNALIFAFAGHDTTGHTLTWLLFELAKHPQYQKELQREVDAFFEEIGNRAVEYEDLKKLPFMTRCWTETLRLWPAVANGTFREIQFDDQITGPNGQPVPIKKGTYVQIVNWSRHRNPDIWGDDVLQFNPHREFKDSELWHGQVFAAYNPSTERFSPFTFPPRDCIGKNFAHQEARVILANLLHKYSFELSDEFRKNIDPESYLGVNYGTLAPQNVLEPPLVKGYGRFGQRKMSPTGMYFNVLPRGSKL</sequence>
<dbReference type="GO" id="GO:0020037">
    <property type="term" value="F:heme binding"/>
    <property type="evidence" value="ECO:0007669"/>
    <property type="project" value="InterPro"/>
</dbReference>
<dbReference type="EMBL" id="HBHK01011132">
    <property type="protein sequence ID" value="CAD9680561.1"/>
    <property type="molecule type" value="Transcribed_RNA"/>
</dbReference>
<dbReference type="PANTHER" id="PTHR24305">
    <property type="entry name" value="CYTOCHROME P450"/>
    <property type="match status" value="1"/>
</dbReference>
<evidence type="ECO:0000313" key="4">
    <source>
        <dbReference type="EMBL" id="CAD9680561.1"/>
    </source>
</evidence>
<keyword evidence="2" id="KW-0479">Metal-binding</keyword>
<reference evidence="4" key="1">
    <citation type="submission" date="2021-01" db="EMBL/GenBank/DDBJ databases">
        <authorList>
            <person name="Corre E."/>
            <person name="Pelletier E."/>
            <person name="Niang G."/>
            <person name="Scheremetjew M."/>
            <person name="Finn R."/>
            <person name="Kale V."/>
            <person name="Holt S."/>
            <person name="Cochrane G."/>
            <person name="Meng A."/>
            <person name="Brown T."/>
            <person name="Cohen L."/>
        </authorList>
    </citation>
    <scope>NUCLEOTIDE SEQUENCE</scope>
    <source>
        <strain evidence="4">NY070348D</strain>
    </source>
</reference>
<proteinExistence type="inferred from homology"/>
<dbReference type="PANTHER" id="PTHR24305:SF166">
    <property type="entry name" value="CYTOCHROME P450 12A4, MITOCHONDRIAL-RELATED"/>
    <property type="match status" value="1"/>
</dbReference>
<dbReference type="InterPro" id="IPR001128">
    <property type="entry name" value="Cyt_P450"/>
</dbReference>
<dbReference type="GO" id="GO:0004497">
    <property type="term" value="F:monooxygenase activity"/>
    <property type="evidence" value="ECO:0007669"/>
    <property type="project" value="InterPro"/>
</dbReference>
<evidence type="ECO:0000256" key="1">
    <source>
        <dbReference type="ARBA" id="ARBA00010617"/>
    </source>
</evidence>
<dbReference type="InterPro" id="IPR002401">
    <property type="entry name" value="Cyt_P450_E_grp-I"/>
</dbReference>
<dbReference type="Gene3D" id="1.10.630.10">
    <property type="entry name" value="Cytochrome P450"/>
    <property type="match status" value="2"/>
</dbReference>
<feature type="binding site" description="axial binding residue" evidence="2">
    <location>
        <position position="464"/>
    </location>
    <ligand>
        <name>heme</name>
        <dbReference type="ChEBI" id="CHEBI:30413"/>
    </ligand>
    <ligandPart>
        <name>Fe</name>
        <dbReference type="ChEBI" id="CHEBI:18248"/>
    </ligandPart>
</feature>
<dbReference type="AlphaFoldDB" id="A0A7S2RU52"/>
<protein>
    <recommendedName>
        <fullName evidence="5">Cytochrome P450</fullName>
    </recommendedName>
</protein>
<accession>A0A7S2RU52</accession>
<evidence type="ECO:0000313" key="3">
    <source>
        <dbReference type="EMBL" id="CAD9680546.1"/>
    </source>
</evidence>
<evidence type="ECO:0008006" key="5">
    <source>
        <dbReference type="Google" id="ProtNLM"/>
    </source>
</evidence>
<organism evidence="4">
    <name type="scientific">Mucochytrium quahogii</name>
    <dbReference type="NCBI Taxonomy" id="96639"/>
    <lineage>
        <taxon>Eukaryota</taxon>
        <taxon>Sar</taxon>
        <taxon>Stramenopiles</taxon>
        <taxon>Bigyra</taxon>
        <taxon>Labyrinthulomycetes</taxon>
        <taxon>Thraustochytrida</taxon>
        <taxon>Thraustochytriidae</taxon>
        <taxon>Mucochytrium</taxon>
    </lineage>
</organism>
<dbReference type="PRINTS" id="PR00385">
    <property type="entry name" value="P450"/>
</dbReference>
<dbReference type="GO" id="GO:0005506">
    <property type="term" value="F:iron ion binding"/>
    <property type="evidence" value="ECO:0007669"/>
    <property type="project" value="InterPro"/>
</dbReference>
<comment type="cofactor">
    <cofactor evidence="2">
        <name>heme</name>
        <dbReference type="ChEBI" id="CHEBI:30413"/>
    </cofactor>
</comment>
<name>A0A7S2RU52_9STRA</name>
<gene>
    <name evidence="3" type="ORF">QSP1433_LOCUS6948</name>
    <name evidence="4" type="ORF">QSP1433_LOCUS6954</name>
</gene>
<dbReference type="SUPFAM" id="SSF48264">
    <property type="entry name" value="Cytochrome P450"/>
    <property type="match status" value="1"/>
</dbReference>
<dbReference type="GO" id="GO:0016705">
    <property type="term" value="F:oxidoreductase activity, acting on paired donors, with incorporation or reduction of molecular oxygen"/>
    <property type="evidence" value="ECO:0007669"/>
    <property type="project" value="InterPro"/>
</dbReference>
<dbReference type="InterPro" id="IPR036396">
    <property type="entry name" value="Cyt_P450_sf"/>
</dbReference>
<dbReference type="Pfam" id="PF00067">
    <property type="entry name" value="p450"/>
    <property type="match status" value="1"/>
</dbReference>
<keyword evidence="2" id="KW-0349">Heme</keyword>
<dbReference type="EMBL" id="HBHK01011126">
    <property type="protein sequence ID" value="CAD9680546.1"/>
    <property type="molecule type" value="Transcribed_RNA"/>
</dbReference>
<keyword evidence="2" id="KW-0408">Iron</keyword>
<dbReference type="PRINTS" id="PR00463">
    <property type="entry name" value="EP450I"/>
</dbReference>
<dbReference type="InterPro" id="IPR050121">
    <property type="entry name" value="Cytochrome_P450_monoxygenase"/>
</dbReference>
<evidence type="ECO:0000256" key="2">
    <source>
        <dbReference type="PIRSR" id="PIRSR602401-1"/>
    </source>
</evidence>
<comment type="similarity">
    <text evidence="1">Belongs to the cytochrome P450 family.</text>
</comment>
<dbReference type="CDD" id="cd00302">
    <property type="entry name" value="cytochrome_P450"/>
    <property type="match status" value="1"/>
</dbReference>